<dbReference type="FunFam" id="3.30.420.40:FF:000050">
    <property type="entry name" value="Actin, alpha skeletal muscle"/>
    <property type="match status" value="1"/>
</dbReference>
<dbReference type="EMBL" id="KL596790">
    <property type="protein sequence ID" value="KER25014.1"/>
    <property type="molecule type" value="Genomic_DNA"/>
</dbReference>
<dbReference type="CTD" id="20321644"/>
<dbReference type="Gene3D" id="3.30.420.40">
    <property type="match status" value="2"/>
</dbReference>
<sequence>MTGNTPLVPDNGTGMFKLGYAHERFPRAVLPTLLGTPKYPCVLVDELADHIYVGQEALNRHGVLTLSNPMKQRGRRLGRTSCLCEYIFSKDLNVDKKEQSLLVTVSSFLPATQRGNLVTIFFETFEVPALYIIDQALLALYASGRTTGLVIDYGEGSTCIISVYETYYISAATCCHMAAGNTVTQHLKCLLPEIGCRMYTSAEHEIAREIKERTCYVAMDYQEALKIFLTGQIPPEVYSLSDGRHLRLISERFRAPEVLFSPNLFGLEFQGITSLITGYIDRCPTDLH</sequence>
<proteinExistence type="inferred from homology"/>
<evidence type="ECO:0000313" key="5">
    <source>
        <dbReference type="Proteomes" id="UP000054324"/>
    </source>
</evidence>
<protein>
    <submittedName>
        <fullName evidence="4">Uncharacterized protein</fullName>
    </submittedName>
</protein>
<dbReference type="SUPFAM" id="SSF53067">
    <property type="entry name" value="Actin-like ATPase domain"/>
    <property type="match status" value="2"/>
</dbReference>
<evidence type="ECO:0000256" key="3">
    <source>
        <dbReference type="RuleBase" id="RU000487"/>
    </source>
</evidence>
<keyword evidence="5" id="KW-1185">Reference proteome</keyword>
<dbReference type="OrthoDB" id="6232158at2759"/>
<dbReference type="GeneID" id="20321644"/>
<evidence type="ECO:0000256" key="1">
    <source>
        <dbReference type="ARBA" id="ARBA00003520"/>
    </source>
</evidence>
<dbReference type="PANTHER" id="PTHR11937">
    <property type="entry name" value="ACTIN"/>
    <property type="match status" value="1"/>
</dbReference>
<dbReference type="KEGG" id="ovi:T265_07465"/>
<dbReference type="Pfam" id="PF00022">
    <property type="entry name" value="Actin"/>
    <property type="match status" value="1"/>
</dbReference>
<comment type="function">
    <text evidence="1">Actins are highly conserved proteins that are involved in various types of cell motility and are ubiquitously expressed in all eukaryotic cells.</text>
</comment>
<dbReference type="PRINTS" id="PR00190">
    <property type="entry name" value="ACTIN"/>
</dbReference>
<dbReference type="InterPro" id="IPR043129">
    <property type="entry name" value="ATPase_NBD"/>
</dbReference>
<gene>
    <name evidence="4" type="ORF">T265_07465</name>
</gene>
<dbReference type="InterPro" id="IPR004000">
    <property type="entry name" value="Actin"/>
</dbReference>
<dbReference type="RefSeq" id="XP_009171258.1">
    <property type="nucleotide sequence ID" value="XM_009172994.1"/>
</dbReference>
<reference evidence="4 5" key="1">
    <citation type="submission" date="2013-11" db="EMBL/GenBank/DDBJ databases">
        <title>Opisthorchis viverrini - life in the bile duct.</title>
        <authorList>
            <person name="Young N.D."/>
            <person name="Nagarajan N."/>
            <person name="Lin S.J."/>
            <person name="Korhonen P.K."/>
            <person name="Jex A.R."/>
            <person name="Hall R.S."/>
            <person name="Safavi-Hemami H."/>
            <person name="Kaewkong W."/>
            <person name="Bertrand D."/>
            <person name="Gao S."/>
            <person name="Seet Q."/>
            <person name="Wongkham S."/>
            <person name="Teh B.T."/>
            <person name="Wongkham C."/>
            <person name="Intapan P.M."/>
            <person name="Maleewong W."/>
            <person name="Yang X."/>
            <person name="Hu M."/>
            <person name="Wang Z."/>
            <person name="Hofmann A."/>
            <person name="Sternberg P.W."/>
            <person name="Tan P."/>
            <person name="Wang J."/>
            <person name="Gasser R.B."/>
        </authorList>
    </citation>
    <scope>NUCLEOTIDE SEQUENCE [LARGE SCALE GENOMIC DNA]</scope>
</reference>
<evidence type="ECO:0000256" key="2">
    <source>
        <dbReference type="ARBA" id="ARBA00006752"/>
    </source>
</evidence>
<evidence type="ECO:0000313" key="4">
    <source>
        <dbReference type="EMBL" id="KER25014.1"/>
    </source>
</evidence>
<organism evidence="4 5">
    <name type="scientific">Opisthorchis viverrini</name>
    <name type="common">Southeast Asian liver fluke</name>
    <dbReference type="NCBI Taxonomy" id="6198"/>
    <lineage>
        <taxon>Eukaryota</taxon>
        <taxon>Metazoa</taxon>
        <taxon>Spiralia</taxon>
        <taxon>Lophotrochozoa</taxon>
        <taxon>Platyhelminthes</taxon>
        <taxon>Trematoda</taxon>
        <taxon>Digenea</taxon>
        <taxon>Opisthorchiida</taxon>
        <taxon>Opisthorchiata</taxon>
        <taxon>Opisthorchiidae</taxon>
        <taxon>Opisthorchis</taxon>
    </lineage>
</organism>
<dbReference type="Proteomes" id="UP000054324">
    <property type="component" value="Unassembled WGS sequence"/>
</dbReference>
<dbReference type="AlphaFoldDB" id="A0A075ABI3"/>
<accession>A0A075ABI3</accession>
<dbReference type="Gene3D" id="3.90.640.10">
    <property type="entry name" value="Actin, Chain A, domain 4"/>
    <property type="match status" value="1"/>
</dbReference>
<dbReference type="STRING" id="6198.A0A075ABI3"/>
<name>A0A075ABI3_OPIVI</name>
<comment type="similarity">
    <text evidence="2 3">Belongs to the actin family.</text>
</comment>
<dbReference type="SMART" id="SM00268">
    <property type="entry name" value="ACTIN"/>
    <property type="match status" value="1"/>
</dbReference>